<sequence>MILPDLLEGRLIRRYKRFLADIRLVDGSEVIAHCPNTGSMRNCAEPGSRVWVSDVTSPSRKLRYRWELVEVEGRFLACIDTGLANHLVKEAIQSDQIPALSGYSGIQTERPYGEEKSRIDLLLTGQDRPDCYVEVKNVTLMGEGGQGYFPDAVTARGSKHLRELMSVIKAGGRAILYYNVAHTGINQLSPARAIDPVYADILEEAVHYGLEVMAYGVDISTKAMSVGQPIPFSLTADELAE</sequence>
<accession>A0A557SJT7</accession>
<dbReference type="RefSeq" id="WP_144357421.1">
    <property type="nucleotide sequence ID" value="NZ_VMNH01000004.1"/>
</dbReference>
<dbReference type="NCBIfam" id="TIGR00230">
    <property type="entry name" value="sfsA"/>
    <property type="match status" value="1"/>
</dbReference>
<dbReference type="Pfam" id="PF17746">
    <property type="entry name" value="SfsA_N"/>
    <property type="match status" value="1"/>
</dbReference>
<dbReference type="Gene3D" id="3.40.1350.60">
    <property type="match status" value="1"/>
</dbReference>
<dbReference type="EMBL" id="VMNH01000004">
    <property type="protein sequence ID" value="TVO77696.1"/>
    <property type="molecule type" value="Genomic_DNA"/>
</dbReference>
<dbReference type="FunFam" id="3.40.1350.60:FF:000001">
    <property type="entry name" value="Sugar fermentation stimulation protein A"/>
    <property type="match status" value="1"/>
</dbReference>
<dbReference type="InterPro" id="IPR040452">
    <property type="entry name" value="SfsA_C"/>
</dbReference>
<comment type="caution">
    <text evidence="4">The sequence shown here is derived from an EMBL/GenBank/DDBJ whole genome shotgun (WGS) entry which is preliminary data.</text>
</comment>
<protein>
    <recommendedName>
        <fullName evidence="1">Sugar fermentation stimulation protein homolog</fullName>
    </recommendedName>
</protein>
<dbReference type="InterPro" id="IPR041465">
    <property type="entry name" value="SfsA_N"/>
</dbReference>
<dbReference type="GO" id="GO:0003677">
    <property type="term" value="F:DNA binding"/>
    <property type="evidence" value="ECO:0007669"/>
    <property type="project" value="InterPro"/>
</dbReference>
<evidence type="ECO:0000313" key="4">
    <source>
        <dbReference type="EMBL" id="TVO77696.1"/>
    </source>
</evidence>
<dbReference type="Gene3D" id="2.40.50.580">
    <property type="match status" value="1"/>
</dbReference>
<dbReference type="InterPro" id="IPR005224">
    <property type="entry name" value="SfsA"/>
</dbReference>
<evidence type="ECO:0000259" key="2">
    <source>
        <dbReference type="Pfam" id="PF03749"/>
    </source>
</evidence>
<evidence type="ECO:0000259" key="3">
    <source>
        <dbReference type="Pfam" id="PF17746"/>
    </source>
</evidence>
<dbReference type="Proteomes" id="UP000316649">
    <property type="component" value="Unassembled WGS sequence"/>
</dbReference>
<feature type="domain" description="Sugar fermentation stimulation protein C-terminal" evidence="2">
    <location>
        <begin position="83"/>
        <end position="222"/>
    </location>
</feature>
<dbReference type="Pfam" id="PF03749">
    <property type="entry name" value="SfsA"/>
    <property type="match status" value="1"/>
</dbReference>
<dbReference type="AlphaFoldDB" id="A0A557SJT7"/>
<name>A0A557SJT7_9GAMM</name>
<comment type="similarity">
    <text evidence="1">Belongs to the SfsA family.</text>
</comment>
<evidence type="ECO:0000256" key="1">
    <source>
        <dbReference type="HAMAP-Rule" id="MF_00095"/>
    </source>
</evidence>
<reference evidence="4 5" key="1">
    <citation type="submission" date="2019-07" db="EMBL/GenBank/DDBJ databases">
        <title>The pathways for chlorine oxyanion respiration interact through the shared metabolite chlorate.</title>
        <authorList>
            <person name="Barnum T.P."/>
            <person name="Cheng Y."/>
            <person name="Hill K.A."/>
            <person name="Lucas L.N."/>
            <person name="Carlson H.K."/>
            <person name="Coates J.D."/>
        </authorList>
    </citation>
    <scope>NUCLEOTIDE SEQUENCE [LARGE SCALE GENOMIC DNA]</scope>
    <source>
        <strain evidence="4 5">BK-1</strain>
    </source>
</reference>
<gene>
    <name evidence="1 4" type="primary">sfsA</name>
    <name evidence="4" type="ORF">FHP88_02530</name>
</gene>
<organism evidence="4 5">
    <name type="scientific">Sedimenticola selenatireducens</name>
    <dbReference type="NCBI Taxonomy" id="191960"/>
    <lineage>
        <taxon>Bacteria</taxon>
        <taxon>Pseudomonadati</taxon>
        <taxon>Pseudomonadota</taxon>
        <taxon>Gammaproteobacteria</taxon>
        <taxon>Chromatiales</taxon>
        <taxon>Sedimenticolaceae</taxon>
        <taxon>Sedimenticola</taxon>
    </lineage>
</organism>
<dbReference type="PANTHER" id="PTHR30545">
    <property type="entry name" value="SUGAR FERMENTATION STIMULATION PROTEIN A"/>
    <property type="match status" value="1"/>
</dbReference>
<dbReference type="CDD" id="cd22359">
    <property type="entry name" value="SfsA-like_bacterial"/>
    <property type="match status" value="1"/>
</dbReference>
<keyword evidence="5" id="KW-1185">Reference proteome</keyword>
<feature type="domain" description="SfsA N-terminal OB" evidence="3">
    <location>
        <begin position="12"/>
        <end position="75"/>
    </location>
</feature>
<proteinExistence type="inferred from homology"/>
<dbReference type="PANTHER" id="PTHR30545:SF2">
    <property type="entry name" value="SUGAR FERMENTATION STIMULATION PROTEIN A"/>
    <property type="match status" value="1"/>
</dbReference>
<dbReference type="OrthoDB" id="9802365at2"/>
<dbReference type="HAMAP" id="MF_00095">
    <property type="entry name" value="SfsA"/>
    <property type="match status" value="1"/>
</dbReference>
<evidence type="ECO:0000313" key="5">
    <source>
        <dbReference type="Proteomes" id="UP000316649"/>
    </source>
</evidence>